<evidence type="ECO:0000256" key="3">
    <source>
        <dbReference type="ARBA" id="ARBA00022448"/>
    </source>
</evidence>
<sequence length="451" mass="50511">MEKETQEKDLKNNKTNSGYYGNRLRIGASRGSSWIRQQFGKGMTYFLVIAASIVFYFALLRATNLTDVFWKIIDVLKPILYGLVIAYLLNPIVKKVDHYFIPFLEKKLKNKQKAAKLSRATGIFFAIIVFFVIIIALFSMLIPELYKSVRDMVITLPGQLNDFVADLNELYSNDSAAGNLVKAGISEGAQMFQTWLRTDLLPRANDLMSSLTVGVLNILRELFNALIGVIVSVYILFSKEKFVRQTKKTVYAVLSFHNANVLLHLTRKSNEIFGGFIIGKIIDSAIIGVLCFIGISLLDMPYVMLVSVIVGVTNVIPFFGPYIGAIPSALLILLSDPVKGIYFIIFIFLLQQLDGNFIGPKILGNSTGLSAFWVIFSILLGGGLFGFLGMLMGVPTFAVIYYIVQMIINSRLEKKHLPGHSDYYDEMSYVDDEGNYVHSEENISQKENKGE</sequence>
<dbReference type="Proteomes" id="UP001305815">
    <property type="component" value="Chromosome"/>
</dbReference>
<keyword evidence="3" id="KW-0813">Transport</keyword>
<dbReference type="Pfam" id="PF01594">
    <property type="entry name" value="AI-2E_transport"/>
    <property type="match status" value="1"/>
</dbReference>
<protein>
    <submittedName>
        <fullName evidence="9">AI-2E family transporter</fullName>
    </submittedName>
</protein>
<organism evidence="9 10">
    <name type="scientific">Claveliimonas bilis</name>
    <dbReference type="NCBI Taxonomy" id="3028070"/>
    <lineage>
        <taxon>Bacteria</taxon>
        <taxon>Bacillati</taxon>
        <taxon>Bacillota</taxon>
        <taxon>Clostridia</taxon>
        <taxon>Lachnospirales</taxon>
        <taxon>Lachnospiraceae</taxon>
        <taxon>Claveliimonas</taxon>
    </lineage>
</organism>
<evidence type="ECO:0000256" key="6">
    <source>
        <dbReference type="ARBA" id="ARBA00022989"/>
    </source>
</evidence>
<keyword evidence="4" id="KW-1003">Cell membrane</keyword>
<feature type="transmembrane region" description="Helical" evidence="8">
    <location>
        <begin position="42"/>
        <end position="59"/>
    </location>
</feature>
<keyword evidence="6 8" id="KW-1133">Transmembrane helix</keyword>
<feature type="transmembrane region" description="Helical" evidence="8">
    <location>
        <begin position="79"/>
        <end position="96"/>
    </location>
</feature>
<dbReference type="InterPro" id="IPR002549">
    <property type="entry name" value="AI-2E-like"/>
</dbReference>
<comment type="similarity">
    <text evidence="2">Belongs to the autoinducer-2 exporter (AI-2E) (TC 2.A.86) family.</text>
</comment>
<reference evidence="10" key="1">
    <citation type="journal article" date="2023" name="Int. J. Syst. Evol. Microbiol.">
        <title>Claveliimonas bilis gen. nov., sp. nov., deoxycholic acid-producing bacteria isolated from human faeces, and reclassification of Sellimonas monacensis Zenner et al. 2021 as Claveliimonas monacensis comb. nov.</title>
        <authorList>
            <person name="Hisatomi A."/>
            <person name="Kastawa N.W.E.P.G."/>
            <person name="Song I."/>
            <person name="Ohkuma M."/>
            <person name="Fukiya S."/>
            <person name="Sakamoto M."/>
        </authorList>
    </citation>
    <scope>NUCLEOTIDE SEQUENCE [LARGE SCALE GENOMIC DNA]</scope>
    <source>
        <strain evidence="10">12BBH14</strain>
    </source>
</reference>
<evidence type="ECO:0000256" key="8">
    <source>
        <dbReference type="SAM" id="Phobius"/>
    </source>
</evidence>
<accession>A0ABM8I7N2</accession>
<evidence type="ECO:0000313" key="10">
    <source>
        <dbReference type="Proteomes" id="UP001305815"/>
    </source>
</evidence>
<evidence type="ECO:0000256" key="7">
    <source>
        <dbReference type="ARBA" id="ARBA00023136"/>
    </source>
</evidence>
<keyword evidence="10" id="KW-1185">Reference proteome</keyword>
<evidence type="ECO:0000256" key="4">
    <source>
        <dbReference type="ARBA" id="ARBA00022475"/>
    </source>
</evidence>
<dbReference type="PANTHER" id="PTHR21716:SF53">
    <property type="entry name" value="PERMEASE PERM-RELATED"/>
    <property type="match status" value="1"/>
</dbReference>
<proteinExistence type="inferred from homology"/>
<evidence type="ECO:0000256" key="2">
    <source>
        <dbReference type="ARBA" id="ARBA00009773"/>
    </source>
</evidence>
<feature type="transmembrane region" description="Helical" evidence="8">
    <location>
        <begin position="218"/>
        <end position="237"/>
    </location>
</feature>
<gene>
    <name evidence="9" type="ORF">Lac1_13890</name>
</gene>
<name>A0ABM8I7N2_9FIRM</name>
<feature type="transmembrane region" description="Helical" evidence="8">
    <location>
        <begin position="272"/>
        <end position="295"/>
    </location>
</feature>
<evidence type="ECO:0000313" key="9">
    <source>
        <dbReference type="EMBL" id="BDZ77206.1"/>
    </source>
</evidence>
<evidence type="ECO:0000256" key="5">
    <source>
        <dbReference type="ARBA" id="ARBA00022692"/>
    </source>
</evidence>
<feature type="transmembrane region" description="Helical" evidence="8">
    <location>
        <begin position="117"/>
        <end position="142"/>
    </location>
</feature>
<evidence type="ECO:0000256" key="1">
    <source>
        <dbReference type="ARBA" id="ARBA00004651"/>
    </source>
</evidence>
<dbReference type="PANTHER" id="PTHR21716">
    <property type="entry name" value="TRANSMEMBRANE PROTEIN"/>
    <property type="match status" value="1"/>
</dbReference>
<feature type="transmembrane region" description="Helical" evidence="8">
    <location>
        <begin position="385"/>
        <end position="404"/>
    </location>
</feature>
<feature type="transmembrane region" description="Helical" evidence="8">
    <location>
        <begin position="302"/>
        <end position="323"/>
    </location>
</feature>
<feature type="transmembrane region" description="Helical" evidence="8">
    <location>
        <begin position="329"/>
        <end position="350"/>
    </location>
</feature>
<dbReference type="RefSeq" id="WP_316266850.1">
    <property type="nucleotide sequence ID" value="NZ_AP027742.1"/>
</dbReference>
<dbReference type="EMBL" id="AP027742">
    <property type="protein sequence ID" value="BDZ77206.1"/>
    <property type="molecule type" value="Genomic_DNA"/>
</dbReference>
<keyword evidence="5 8" id="KW-0812">Transmembrane</keyword>
<comment type="subcellular location">
    <subcellularLocation>
        <location evidence="1">Cell membrane</location>
        <topology evidence="1">Multi-pass membrane protein</topology>
    </subcellularLocation>
</comment>
<keyword evidence="7 8" id="KW-0472">Membrane</keyword>